<dbReference type="Proteomes" id="UP001604336">
    <property type="component" value="Unassembled WGS sequence"/>
</dbReference>
<sequence>MLTIHWLNQLQKKSQLGKCNEFYHLSNLLRILCGSKLLFSGPSSRSVHPPSLPELRNSFPSLVKATERTVPFNFRIPMSSFVFVETNKIYPSYFIAKKSNDTRNRRNLKAFQALACRKEMHFQEGNKFVTDMNQAPDCLVVVNHSYSLFHNVDT</sequence>
<accession>A0ABD1QVA8</accession>
<protein>
    <submittedName>
        <fullName evidence="1">Uncharacterized protein</fullName>
    </submittedName>
</protein>
<organism evidence="1 2">
    <name type="scientific">Abeliophyllum distichum</name>
    <dbReference type="NCBI Taxonomy" id="126358"/>
    <lineage>
        <taxon>Eukaryota</taxon>
        <taxon>Viridiplantae</taxon>
        <taxon>Streptophyta</taxon>
        <taxon>Embryophyta</taxon>
        <taxon>Tracheophyta</taxon>
        <taxon>Spermatophyta</taxon>
        <taxon>Magnoliopsida</taxon>
        <taxon>eudicotyledons</taxon>
        <taxon>Gunneridae</taxon>
        <taxon>Pentapetalae</taxon>
        <taxon>asterids</taxon>
        <taxon>lamiids</taxon>
        <taxon>Lamiales</taxon>
        <taxon>Oleaceae</taxon>
        <taxon>Forsythieae</taxon>
        <taxon>Abeliophyllum</taxon>
    </lineage>
</organism>
<proteinExistence type="predicted"/>
<dbReference type="AlphaFoldDB" id="A0ABD1QVA8"/>
<evidence type="ECO:0000313" key="2">
    <source>
        <dbReference type="Proteomes" id="UP001604336"/>
    </source>
</evidence>
<keyword evidence="2" id="KW-1185">Reference proteome</keyword>
<gene>
    <name evidence="1" type="ORF">Adt_33039</name>
</gene>
<comment type="caution">
    <text evidence="1">The sequence shown here is derived from an EMBL/GenBank/DDBJ whole genome shotgun (WGS) entry which is preliminary data.</text>
</comment>
<evidence type="ECO:0000313" key="1">
    <source>
        <dbReference type="EMBL" id="KAL2480073.1"/>
    </source>
</evidence>
<dbReference type="EMBL" id="JBFOLK010000010">
    <property type="protein sequence ID" value="KAL2480073.1"/>
    <property type="molecule type" value="Genomic_DNA"/>
</dbReference>
<name>A0ABD1QVA8_9LAMI</name>
<reference evidence="2" key="1">
    <citation type="submission" date="2024-07" db="EMBL/GenBank/DDBJ databases">
        <title>Two chromosome-level genome assemblies of Korean endemic species Abeliophyllum distichum and Forsythia ovata (Oleaceae).</title>
        <authorList>
            <person name="Jang H."/>
        </authorList>
    </citation>
    <scope>NUCLEOTIDE SEQUENCE [LARGE SCALE GENOMIC DNA]</scope>
</reference>